<gene>
    <name evidence="2" type="ORF">NCTC10860_00145</name>
</gene>
<evidence type="ECO:0000313" key="2">
    <source>
        <dbReference type="EMBL" id="SUD57942.1"/>
    </source>
</evidence>
<dbReference type="Proteomes" id="UP000254084">
    <property type="component" value="Unassembled WGS sequence"/>
</dbReference>
<dbReference type="EMBL" id="UGUW01000001">
    <property type="protein sequence ID" value="SUD57942.1"/>
    <property type="molecule type" value="Genomic_DNA"/>
</dbReference>
<name>A0A379K0C7_ECTOL</name>
<reference evidence="2 3" key="1">
    <citation type="submission" date="2018-06" db="EMBL/GenBank/DDBJ databases">
        <authorList>
            <consortium name="Pathogen Informatics"/>
            <person name="Doyle S."/>
        </authorList>
    </citation>
    <scope>NUCLEOTIDE SEQUENCE [LARGE SCALE GENOMIC DNA]</scope>
    <source>
        <strain evidence="2 3">NCTC10860</strain>
    </source>
</reference>
<proteinExistence type="predicted"/>
<protein>
    <submittedName>
        <fullName evidence="2">Uncharacterized protein</fullName>
    </submittedName>
</protein>
<keyword evidence="1" id="KW-1133">Transmembrane helix</keyword>
<evidence type="ECO:0000313" key="3">
    <source>
        <dbReference type="Proteomes" id="UP000254084"/>
    </source>
</evidence>
<dbReference type="AlphaFoldDB" id="A0A379K0C7"/>
<keyword evidence="1" id="KW-0472">Membrane</keyword>
<evidence type="ECO:0000256" key="1">
    <source>
        <dbReference type="SAM" id="Phobius"/>
    </source>
</evidence>
<feature type="transmembrane region" description="Helical" evidence="1">
    <location>
        <begin position="7"/>
        <end position="28"/>
    </location>
</feature>
<keyword evidence="1" id="KW-0812">Transmembrane</keyword>
<accession>A0A379K0C7</accession>
<organism evidence="2 3">
    <name type="scientific">Ectopseudomonas oleovorans</name>
    <name type="common">Pseudomonas oleovorans</name>
    <dbReference type="NCBI Taxonomy" id="301"/>
    <lineage>
        <taxon>Bacteria</taxon>
        <taxon>Pseudomonadati</taxon>
        <taxon>Pseudomonadota</taxon>
        <taxon>Gammaproteobacteria</taxon>
        <taxon>Pseudomonadales</taxon>
        <taxon>Pseudomonadaceae</taxon>
        <taxon>Ectopseudomonas</taxon>
    </lineage>
</organism>
<sequence length="65" mass="6678">MLGSEQLELLLGSIGALSAGLATAWLTYYGSRYVLSDAKTDCAKLRAAMKALAGKSASVRGGPSE</sequence>